<dbReference type="RefSeq" id="WP_089946197.1">
    <property type="nucleotide sequence ID" value="NZ_FNOI01000002.1"/>
</dbReference>
<keyword evidence="1" id="KW-0560">Oxidoreductase</keyword>
<accession>A0A1H2VFC5</accession>
<protein>
    <submittedName>
        <fullName evidence="3">Glycine/D-amino acid oxidase</fullName>
    </submittedName>
</protein>
<organism evidence="3 4">
    <name type="scientific">Litoreibacter albidus</name>
    <dbReference type="NCBI Taxonomy" id="670155"/>
    <lineage>
        <taxon>Bacteria</taxon>
        <taxon>Pseudomonadati</taxon>
        <taxon>Pseudomonadota</taxon>
        <taxon>Alphaproteobacteria</taxon>
        <taxon>Rhodobacterales</taxon>
        <taxon>Roseobacteraceae</taxon>
        <taxon>Litoreibacter</taxon>
    </lineage>
</organism>
<evidence type="ECO:0000256" key="1">
    <source>
        <dbReference type="ARBA" id="ARBA00023002"/>
    </source>
</evidence>
<feature type="domain" description="FAD dependent oxidoreductase" evidence="2">
    <location>
        <begin position="6"/>
        <end position="326"/>
    </location>
</feature>
<dbReference type="PANTHER" id="PTHR13847:SF289">
    <property type="entry name" value="GLYCINE OXIDASE"/>
    <property type="match status" value="1"/>
</dbReference>
<dbReference type="InterPro" id="IPR036188">
    <property type="entry name" value="FAD/NAD-bd_sf"/>
</dbReference>
<dbReference type="PANTHER" id="PTHR13847">
    <property type="entry name" value="SARCOSINE DEHYDROGENASE-RELATED"/>
    <property type="match status" value="1"/>
</dbReference>
<dbReference type="Gene3D" id="3.50.50.60">
    <property type="entry name" value="FAD/NAD(P)-binding domain"/>
    <property type="match status" value="2"/>
</dbReference>
<dbReference type="GO" id="GO:0016491">
    <property type="term" value="F:oxidoreductase activity"/>
    <property type="evidence" value="ECO:0007669"/>
    <property type="project" value="UniProtKB-KW"/>
</dbReference>
<gene>
    <name evidence="3" type="ORF">SAMN04488001_1493</name>
</gene>
<dbReference type="GO" id="GO:0005737">
    <property type="term" value="C:cytoplasm"/>
    <property type="evidence" value="ECO:0007669"/>
    <property type="project" value="TreeGrafter"/>
</dbReference>
<dbReference type="OrthoDB" id="7818064at2"/>
<dbReference type="STRING" id="670155.SAMN04488001_1493"/>
<dbReference type="Gene3D" id="3.30.9.10">
    <property type="entry name" value="D-Amino Acid Oxidase, subunit A, domain 2"/>
    <property type="match status" value="2"/>
</dbReference>
<reference evidence="4" key="1">
    <citation type="submission" date="2016-10" db="EMBL/GenBank/DDBJ databases">
        <authorList>
            <person name="Varghese N."/>
            <person name="Submissions S."/>
        </authorList>
    </citation>
    <scope>NUCLEOTIDE SEQUENCE [LARGE SCALE GENOMIC DNA]</scope>
    <source>
        <strain evidence="4">DSM 26922</strain>
    </source>
</reference>
<evidence type="ECO:0000259" key="2">
    <source>
        <dbReference type="Pfam" id="PF01266"/>
    </source>
</evidence>
<sequence>MSRAEVTVLGAGIFGLSVAWACVRRGARVRVIDPNGVAAGSSGGIVGALAPHTPERWTDKKQFQLDSLLMAKDFWDDVARASGLPTGYGRLGRLQPVADEAALALAKLRAGSARTLWGDAAEWRVEAAPDGWCPTAPMGQVIFDTLSARLHPRQACLALAGAIVEMGGEIMRDGAQEGAVVHATGVAGLASMSAQHTREVGNGVKGQAVLLDYAADGLPQLYFDGLHVVPHADGTVAIGSTSERYFEAPASTDAQLDDVLARAVAGVPLLGEAKIIARWAGVRPRARTRAPMLGQHPFEKGAYVVNGGFKIGFGMAPKIAQVMADLVLDGVDHIPPDFQAEKSL</sequence>
<evidence type="ECO:0000313" key="4">
    <source>
        <dbReference type="Proteomes" id="UP000199441"/>
    </source>
</evidence>
<dbReference type="Proteomes" id="UP000199441">
    <property type="component" value="Unassembled WGS sequence"/>
</dbReference>
<dbReference type="AlphaFoldDB" id="A0A1H2VFC5"/>
<keyword evidence="4" id="KW-1185">Reference proteome</keyword>
<evidence type="ECO:0000313" key="3">
    <source>
        <dbReference type="EMBL" id="SDW66569.1"/>
    </source>
</evidence>
<dbReference type="Pfam" id="PF01266">
    <property type="entry name" value="DAO"/>
    <property type="match status" value="1"/>
</dbReference>
<dbReference type="EMBL" id="FNOI01000002">
    <property type="protein sequence ID" value="SDW66569.1"/>
    <property type="molecule type" value="Genomic_DNA"/>
</dbReference>
<name>A0A1H2VFC5_9RHOB</name>
<dbReference type="InterPro" id="IPR006076">
    <property type="entry name" value="FAD-dep_OxRdtase"/>
</dbReference>
<dbReference type="SUPFAM" id="SSF51971">
    <property type="entry name" value="Nucleotide-binding domain"/>
    <property type="match status" value="1"/>
</dbReference>
<proteinExistence type="predicted"/>